<keyword evidence="2" id="KW-1185">Reference proteome</keyword>
<protein>
    <recommendedName>
        <fullName evidence="3">DUF2218 domain-containing protein</fullName>
    </recommendedName>
</protein>
<dbReference type="Gene3D" id="3.30.310.50">
    <property type="entry name" value="Alpha-D-phosphohexomutase, C-terminal domain"/>
    <property type="match status" value="1"/>
</dbReference>
<accession>A0A3D9H3V3</accession>
<organism evidence="1 2">
    <name type="scientific">Aestuariispira insulae</name>
    <dbReference type="NCBI Taxonomy" id="1461337"/>
    <lineage>
        <taxon>Bacteria</taxon>
        <taxon>Pseudomonadati</taxon>
        <taxon>Pseudomonadota</taxon>
        <taxon>Alphaproteobacteria</taxon>
        <taxon>Rhodospirillales</taxon>
        <taxon>Kiloniellaceae</taxon>
        <taxon>Aestuariispira</taxon>
    </lineage>
</organism>
<dbReference type="Pfam" id="PF09981">
    <property type="entry name" value="DUF2218"/>
    <property type="match status" value="1"/>
</dbReference>
<evidence type="ECO:0000313" key="2">
    <source>
        <dbReference type="Proteomes" id="UP000256845"/>
    </source>
</evidence>
<dbReference type="EMBL" id="QRDW01000016">
    <property type="protein sequence ID" value="RED44173.1"/>
    <property type="molecule type" value="Genomic_DNA"/>
</dbReference>
<dbReference type="RefSeq" id="WP_115939205.1">
    <property type="nucleotide sequence ID" value="NZ_QRDW01000016.1"/>
</dbReference>
<sequence length="120" mass="13376">MTQSHFSHARVATASAEKYLRQLCKHFAHKVPVELDQQKARVDFPPGPCLMMADETALSFYCQGGSADGLARIQLIIDDHLKRFAWREEPEIQWGEGLPFSVVSGRLPGLSDFAAMEGET</sequence>
<name>A0A3D9H3V3_9PROT</name>
<gene>
    <name evidence="1" type="ORF">DFP90_11614</name>
</gene>
<dbReference type="InterPro" id="IPR014543">
    <property type="entry name" value="UCP028291"/>
</dbReference>
<evidence type="ECO:0008006" key="3">
    <source>
        <dbReference type="Google" id="ProtNLM"/>
    </source>
</evidence>
<proteinExistence type="predicted"/>
<dbReference type="Proteomes" id="UP000256845">
    <property type="component" value="Unassembled WGS sequence"/>
</dbReference>
<reference evidence="1 2" key="1">
    <citation type="submission" date="2018-07" db="EMBL/GenBank/DDBJ databases">
        <title>Genomic Encyclopedia of Type Strains, Phase III (KMG-III): the genomes of soil and plant-associated and newly described type strains.</title>
        <authorList>
            <person name="Whitman W."/>
        </authorList>
    </citation>
    <scope>NUCLEOTIDE SEQUENCE [LARGE SCALE GENOMIC DNA]</scope>
    <source>
        <strain evidence="1 2">CECT 8488</strain>
    </source>
</reference>
<dbReference type="AlphaFoldDB" id="A0A3D9H3V3"/>
<comment type="caution">
    <text evidence="1">The sequence shown here is derived from an EMBL/GenBank/DDBJ whole genome shotgun (WGS) entry which is preliminary data.</text>
</comment>
<evidence type="ECO:0000313" key="1">
    <source>
        <dbReference type="EMBL" id="RED44173.1"/>
    </source>
</evidence>
<dbReference type="OrthoDB" id="9806511at2"/>